<dbReference type="SUPFAM" id="SSF81383">
    <property type="entry name" value="F-box domain"/>
    <property type="match status" value="1"/>
</dbReference>
<dbReference type="Gene3D" id="1.20.1280.50">
    <property type="match status" value="1"/>
</dbReference>
<dbReference type="Pfam" id="PF12937">
    <property type="entry name" value="F-box-like"/>
    <property type="match status" value="1"/>
</dbReference>
<dbReference type="InterPro" id="IPR050796">
    <property type="entry name" value="SCF_F-box_component"/>
</dbReference>
<dbReference type="Proteomes" id="UP001161247">
    <property type="component" value="Chromosome 1"/>
</dbReference>
<dbReference type="AlphaFoldDB" id="A0AAV1C7J6"/>
<gene>
    <name evidence="2" type="ORF">OLC1_LOCUS2597</name>
</gene>
<protein>
    <submittedName>
        <fullName evidence="2">OLC1v1025212C1</fullName>
    </submittedName>
</protein>
<proteinExistence type="predicted"/>
<accession>A0AAV1C7J6</accession>
<keyword evidence="3" id="KW-1185">Reference proteome</keyword>
<reference evidence="2" key="1">
    <citation type="submission" date="2023-03" db="EMBL/GenBank/DDBJ databases">
        <authorList>
            <person name="Julca I."/>
        </authorList>
    </citation>
    <scope>NUCLEOTIDE SEQUENCE</scope>
</reference>
<dbReference type="EMBL" id="OX459118">
    <property type="protein sequence ID" value="CAI9090437.1"/>
    <property type="molecule type" value="Genomic_DNA"/>
</dbReference>
<organism evidence="2 3">
    <name type="scientific">Oldenlandia corymbosa var. corymbosa</name>
    <dbReference type="NCBI Taxonomy" id="529605"/>
    <lineage>
        <taxon>Eukaryota</taxon>
        <taxon>Viridiplantae</taxon>
        <taxon>Streptophyta</taxon>
        <taxon>Embryophyta</taxon>
        <taxon>Tracheophyta</taxon>
        <taxon>Spermatophyta</taxon>
        <taxon>Magnoliopsida</taxon>
        <taxon>eudicotyledons</taxon>
        <taxon>Gunneridae</taxon>
        <taxon>Pentapetalae</taxon>
        <taxon>asterids</taxon>
        <taxon>lamiids</taxon>
        <taxon>Gentianales</taxon>
        <taxon>Rubiaceae</taxon>
        <taxon>Rubioideae</taxon>
        <taxon>Spermacoceae</taxon>
        <taxon>Hedyotis-Oldenlandia complex</taxon>
        <taxon>Oldenlandia</taxon>
    </lineage>
</organism>
<dbReference type="CDD" id="cd22157">
    <property type="entry name" value="F-box_AtFBW1-like"/>
    <property type="match status" value="1"/>
</dbReference>
<evidence type="ECO:0000313" key="2">
    <source>
        <dbReference type="EMBL" id="CAI9090437.1"/>
    </source>
</evidence>
<dbReference type="InterPro" id="IPR017451">
    <property type="entry name" value="F-box-assoc_interact_dom"/>
</dbReference>
<dbReference type="NCBIfam" id="TIGR01640">
    <property type="entry name" value="F_box_assoc_1"/>
    <property type="match status" value="1"/>
</dbReference>
<dbReference type="InterPro" id="IPR001810">
    <property type="entry name" value="F-box_dom"/>
</dbReference>
<feature type="domain" description="F-box" evidence="1">
    <location>
        <begin position="27"/>
        <end position="77"/>
    </location>
</feature>
<name>A0AAV1C7J6_OLDCO</name>
<dbReference type="Pfam" id="PF08268">
    <property type="entry name" value="FBA_3"/>
    <property type="match status" value="1"/>
</dbReference>
<dbReference type="PROSITE" id="PS50181">
    <property type="entry name" value="FBOX"/>
    <property type="match status" value="1"/>
</dbReference>
<dbReference type="InterPro" id="IPR013187">
    <property type="entry name" value="F-box-assoc_dom_typ3"/>
</dbReference>
<evidence type="ECO:0000313" key="3">
    <source>
        <dbReference type="Proteomes" id="UP001161247"/>
    </source>
</evidence>
<evidence type="ECO:0000259" key="1">
    <source>
        <dbReference type="PROSITE" id="PS50181"/>
    </source>
</evidence>
<sequence length="485" mass="55514">MKRKRDSKPCRTKKQIPQADEKIEQMGTSILDVPDSVLIDIVLRLPIKAVIMCKCVCKPWRRVISDRHFAKRHFAKAEPCPLIRTIGGSRVSRMLYLIEPSEINVNYDVDSDDEYSSPDCGVNLKLDTKLKIPLRNVELVTQNNTDPKFNSRAGKGGLKKRCVKVTTKEQKFQIVNSCNGFLCLCDPVRNNPLVVCNPITGEYLKLPKTEESNESVKDMVCGLGFSNISNQYKVLRIFDGRGKRKQEWERCRCPITGSIVNMDREKTDICDLGGSLYWIVDELGKPEVVHSFDFGKEKFGALKLPPYTSSWGWSDQSKMTLGMLGGRLTLCHGIINMEEVKIWLLEKNGGLATWKIFKTIDLSYDDRWPLGSYWPINFRKDKGLLMFQSPKSAFFYYEPKFGSWKYFRIYHVKAKYESVSHIPSFVMLKDVVKGDCVEILNVNSKCLEFKLPGETKPIFLVQEIRDLEIDTDASGYSDDEDEDAE</sequence>
<dbReference type="InterPro" id="IPR036047">
    <property type="entry name" value="F-box-like_dom_sf"/>
</dbReference>
<dbReference type="PANTHER" id="PTHR31672">
    <property type="entry name" value="BNACNNG10540D PROTEIN"/>
    <property type="match status" value="1"/>
</dbReference>